<feature type="domain" description="NADP-dependent oxidoreductase" evidence="3">
    <location>
        <begin position="29"/>
        <end position="178"/>
    </location>
</feature>
<comment type="similarity">
    <text evidence="1">Belongs to the aldo/keto reductase family.</text>
</comment>
<dbReference type="AlphaFoldDB" id="A0AAW0MB76"/>
<accession>A0AAW0MB76</accession>
<reference evidence="4" key="3">
    <citation type="submission" date="2023-07" db="EMBL/GenBank/DDBJ databases">
        <title>An improved reference 1 genome and first organelle genomes of Quercus suber.</title>
        <authorList>
            <consortium name="Genosuber Consortium"/>
            <person name="Usie A."/>
            <person name="Serra O."/>
            <person name="Barros P."/>
        </authorList>
    </citation>
    <scope>NUCLEOTIDE SEQUENCE</scope>
    <source>
        <strain evidence="4">HL8</strain>
        <tissue evidence="4">Leaves</tissue>
    </source>
</reference>
<dbReference type="CDD" id="cd19124">
    <property type="entry name" value="AKR_AKR4A_4B"/>
    <property type="match status" value="1"/>
</dbReference>
<evidence type="ECO:0000256" key="2">
    <source>
        <dbReference type="ARBA" id="ARBA00022857"/>
    </source>
</evidence>
<dbReference type="SUPFAM" id="SSF51430">
    <property type="entry name" value="NAD(P)-linked oxidoreductase"/>
    <property type="match status" value="2"/>
</dbReference>
<name>A0AAW0MB76_QUESU</name>
<dbReference type="InterPro" id="IPR020471">
    <property type="entry name" value="AKR"/>
</dbReference>
<sequence length="388" mass="43153">MATTTLNSVTKIPKLELSSSSGPVSMPVIGFGTAADNNDGATLISAVLEAIKLGYRHFDTASAYGSEQALGEAIAEALRLGLISSRDELFVTTKLWPSEAHAHLVLPSLQESLRTLQLEYLDLYLIHWPIAATPGKRAPLSPFDKQELMPMDFKSVWAAMEECQRLGLTKSIGVSNFSYLYLIHWPIAATPGKRAPLSPFDKQELMPMDFKSVWAAMEECQRLGLTKSIGVSNFSCKKLENLLSFASIPPSVDQVEMNPVWPQKKLTEFCKANGIIVAAFSPLGAKGVSWGTNDVMDNEVLKEIAKTHGKTVAQVCLRWIYEQGAVPIVKSYNKERLKENLQIFDWELSEDDYDKIGQIKQHRMMPKEDFVSAHGPYKSVEELWDGEL</sequence>
<dbReference type="FunFam" id="3.20.20.100:FF:000013">
    <property type="entry name" value="NADPH-dependent codeinone reductase 1-1"/>
    <property type="match status" value="1"/>
</dbReference>
<dbReference type="PANTHER" id="PTHR11732">
    <property type="entry name" value="ALDO/KETO REDUCTASE"/>
    <property type="match status" value="1"/>
</dbReference>
<dbReference type="InterPro" id="IPR036812">
    <property type="entry name" value="NAD(P)_OxRdtase_dom_sf"/>
</dbReference>
<comment type="caution">
    <text evidence="4">The sequence shown here is derived from an EMBL/GenBank/DDBJ whole genome shotgun (WGS) entry which is preliminary data.</text>
</comment>
<keyword evidence="2" id="KW-0521">NADP</keyword>
<organism evidence="4">
    <name type="scientific">Quercus suber</name>
    <name type="common">Cork oak</name>
    <dbReference type="NCBI Taxonomy" id="58331"/>
    <lineage>
        <taxon>Eukaryota</taxon>
        <taxon>Viridiplantae</taxon>
        <taxon>Streptophyta</taxon>
        <taxon>Embryophyta</taxon>
        <taxon>Tracheophyta</taxon>
        <taxon>Spermatophyta</taxon>
        <taxon>Magnoliopsida</taxon>
        <taxon>eudicotyledons</taxon>
        <taxon>Gunneridae</taxon>
        <taxon>Pentapetalae</taxon>
        <taxon>rosids</taxon>
        <taxon>fabids</taxon>
        <taxon>Fagales</taxon>
        <taxon>Fagaceae</taxon>
        <taxon>Quercus</taxon>
    </lineage>
</organism>
<protein>
    <submittedName>
        <fullName evidence="4">Deoxymugineic acid synthase 1</fullName>
    </submittedName>
</protein>
<evidence type="ECO:0000313" key="4">
    <source>
        <dbReference type="EMBL" id="KAK7860513.1"/>
    </source>
</evidence>
<dbReference type="PROSITE" id="PS00063">
    <property type="entry name" value="ALDOKETO_REDUCTASE_3"/>
    <property type="match status" value="1"/>
</dbReference>
<proteinExistence type="inferred from homology"/>
<dbReference type="EMBL" id="PKMF04000006">
    <property type="protein sequence ID" value="KAK7860513.1"/>
    <property type="molecule type" value="Genomic_DNA"/>
</dbReference>
<evidence type="ECO:0000256" key="1">
    <source>
        <dbReference type="ARBA" id="ARBA00007905"/>
    </source>
</evidence>
<dbReference type="PROSITE" id="PS00798">
    <property type="entry name" value="ALDOKETO_REDUCTASE_1"/>
    <property type="match status" value="1"/>
</dbReference>
<dbReference type="PROSITE" id="PS00062">
    <property type="entry name" value="ALDOKETO_REDUCTASE_2"/>
    <property type="match status" value="2"/>
</dbReference>
<dbReference type="InterPro" id="IPR018170">
    <property type="entry name" value="Aldo/ket_reductase_CS"/>
</dbReference>
<dbReference type="Gene3D" id="3.20.20.100">
    <property type="entry name" value="NADP-dependent oxidoreductase domain"/>
    <property type="match status" value="2"/>
</dbReference>
<dbReference type="InterPro" id="IPR044497">
    <property type="entry name" value="AKR4A/B"/>
</dbReference>
<dbReference type="PRINTS" id="PR00069">
    <property type="entry name" value="ALDKETRDTASE"/>
</dbReference>
<dbReference type="GO" id="GO:0009821">
    <property type="term" value="P:alkaloid biosynthetic process"/>
    <property type="evidence" value="ECO:0007669"/>
    <property type="project" value="UniProtKB-ARBA"/>
</dbReference>
<dbReference type="Pfam" id="PF00248">
    <property type="entry name" value="Aldo_ket_red"/>
    <property type="match status" value="2"/>
</dbReference>
<reference evidence="4" key="2">
    <citation type="journal article" date="2018" name="Sci. Data">
        <title>The draft genome sequence of cork oak.</title>
        <authorList>
            <person name="Ramos A.M."/>
            <person name="Usie A."/>
            <person name="Barbosa P."/>
            <person name="Barros P.M."/>
            <person name="Capote T."/>
            <person name="Chaves I."/>
            <person name="Simoes F."/>
            <person name="Abreu I."/>
            <person name="Carrasquinho I."/>
            <person name="Faro C."/>
            <person name="Guimaraes J.B."/>
            <person name="Mendonca D."/>
            <person name="Nobrega F."/>
            <person name="Rodrigues L."/>
            <person name="Saibo N.J.M."/>
            <person name="Varela M.C."/>
            <person name="Egas C."/>
            <person name="Matos J."/>
            <person name="Miguel C.M."/>
            <person name="Oliveira M.M."/>
            <person name="Ricardo C.P."/>
            <person name="Goncalves S."/>
        </authorList>
    </citation>
    <scope>NUCLEOTIDE SEQUENCE [LARGE SCALE GENOMIC DNA]</scope>
    <source>
        <strain evidence="4">HL8</strain>
    </source>
</reference>
<evidence type="ECO:0000259" key="3">
    <source>
        <dbReference type="Pfam" id="PF00248"/>
    </source>
</evidence>
<gene>
    <name evidence="4" type="primary">DMAS1_0</name>
    <name evidence="4" type="ORF">CFP56_036814</name>
</gene>
<dbReference type="InterPro" id="IPR023210">
    <property type="entry name" value="NADP_OxRdtase_dom"/>
</dbReference>
<reference evidence="4" key="1">
    <citation type="submission" date="2017-12" db="EMBL/GenBank/DDBJ databases">
        <authorList>
            <person name="Barbosa P."/>
            <person name="Usie A."/>
            <person name="Ramos A.M."/>
        </authorList>
    </citation>
    <scope>NUCLEOTIDE SEQUENCE</scope>
    <source>
        <strain evidence="4">HL8</strain>
        <tissue evidence="4">Leaves</tissue>
    </source>
</reference>
<feature type="domain" description="NADP-dependent oxidoreductase" evidence="3">
    <location>
        <begin position="180"/>
        <end position="359"/>
    </location>
</feature>
<dbReference type="GO" id="GO:0016616">
    <property type="term" value="F:oxidoreductase activity, acting on the CH-OH group of donors, NAD or NADP as acceptor"/>
    <property type="evidence" value="ECO:0007669"/>
    <property type="project" value="InterPro"/>
</dbReference>